<dbReference type="Pfam" id="PF05951">
    <property type="entry name" value="Peptidase_M15_2"/>
    <property type="match status" value="1"/>
</dbReference>
<comment type="caution">
    <text evidence="13">The sequence shown here is derived from an EMBL/GenBank/DDBJ whole genome shotgun (WGS) entry which is preliminary data.</text>
</comment>
<keyword evidence="14" id="KW-1185">Reference proteome</keyword>
<comment type="similarity">
    <text evidence="10">Belongs to the peptidase M15 family.</text>
</comment>
<dbReference type="PANTHER" id="PTHR37425:SF1">
    <property type="entry name" value="OUTER MEMBRANE PROTEIN"/>
    <property type="match status" value="1"/>
</dbReference>
<reference evidence="13" key="2">
    <citation type="submission" date="2021-08" db="EMBL/GenBank/DDBJ databases">
        <authorList>
            <person name="Tani A."/>
            <person name="Ola A."/>
            <person name="Ogura Y."/>
            <person name="Katsura K."/>
            <person name="Hayashi T."/>
        </authorList>
    </citation>
    <scope>NUCLEOTIDE SEQUENCE</scope>
    <source>
        <strain evidence="13">DSM 14458</strain>
    </source>
</reference>
<keyword evidence="5" id="KW-0732">Signal</keyword>
<name>A0ABQ4UXT5_9HYPH</name>
<dbReference type="InterPro" id="IPR010275">
    <property type="entry name" value="MepK"/>
</dbReference>
<evidence type="ECO:0000256" key="11">
    <source>
        <dbReference type="ARBA" id="ARBA00093666"/>
    </source>
</evidence>
<evidence type="ECO:0000256" key="5">
    <source>
        <dbReference type="ARBA" id="ARBA00022729"/>
    </source>
</evidence>
<evidence type="ECO:0000256" key="9">
    <source>
        <dbReference type="ARBA" id="ARBA00023316"/>
    </source>
</evidence>
<sequence length="487" mass="51209">MLQILLRNRVPAPSPVSGRRRLVTVLASVAAVLLAGTGGTQDAVANGDTRQISMVHEHTGESVTVVFKRDGRYDRSALDQLNWLLRDWRENEATKMDPRLFDVIWEAQRSIGSTAPLRIVCGYRSSKTNGMLRRRSSGVAETSQHMAGKAIDFFLPDASIDQIRAAGMRLQRGGVGWYPRSGSPFVHLDVGSVRSWPRMTSDQLARLFPDGKTVHLPADGKPLARYEEARAEILARGGTVLGQTMVASAEEMDDGPGVKGFFASLFGGGASPSSTTTVASAPTPAKGRTKSSVVVASADPSDGTGAAQAAAQATGQALAYAAPNASEALRNATLKQGTPSAKELLTGMAVPAGSIVAPLPPRRPTELIAVAGLHNVPLPPRRPVQLASLDGSGLAGMANVAVVEAAAERETAEPPVPLVPADADPREQVRSLFVATAQAVARPSAPVRVAQVRLMPDATPPGAFWISAAVSAARVSEQTMPETARLR</sequence>
<keyword evidence="7" id="KW-0862">Zinc</keyword>
<keyword evidence="4" id="KW-0479">Metal-binding</keyword>
<evidence type="ECO:0000256" key="2">
    <source>
        <dbReference type="ARBA" id="ARBA00004776"/>
    </source>
</evidence>
<keyword evidence="8" id="KW-0482">Metalloprotease</keyword>
<keyword evidence="3" id="KW-0645">Protease</keyword>
<feature type="region of interest" description="Disordered" evidence="12">
    <location>
        <begin position="272"/>
        <end position="292"/>
    </location>
</feature>
<evidence type="ECO:0000256" key="6">
    <source>
        <dbReference type="ARBA" id="ARBA00022801"/>
    </source>
</evidence>
<evidence type="ECO:0000256" key="4">
    <source>
        <dbReference type="ARBA" id="ARBA00022723"/>
    </source>
</evidence>
<keyword evidence="6" id="KW-0378">Hydrolase</keyword>
<comment type="cofactor">
    <cofactor evidence="1">
        <name>Zn(2+)</name>
        <dbReference type="ChEBI" id="CHEBI:29105"/>
    </cofactor>
</comment>
<proteinExistence type="inferred from homology"/>
<dbReference type="CDD" id="cd14844">
    <property type="entry name" value="Zn-DD-carboxypeptidase_like"/>
    <property type="match status" value="1"/>
</dbReference>
<gene>
    <name evidence="13" type="ORF">BGCPKDLD_3241</name>
</gene>
<dbReference type="Proteomes" id="UP001055093">
    <property type="component" value="Unassembled WGS sequence"/>
</dbReference>
<dbReference type="SUPFAM" id="SSF55166">
    <property type="entry name" value="Hedgehog/DD-peptidase"/>
    <property type="match status" value="1"/>
</dbReference>
<accession>A0ABQ4UXT5</accession>
<evidence type="ECO:0000256" key="10">
    <source>
        <dbReference type="ARBA" id="ARBA00093448"/>
    </source>
</evidence>
<keyword evidence="9" id="KW-0961">Cell wall biogenesis/degradation</keyword>
<dbReference type="RefSeq" id="WP_137827226.1">
    <property type="nucleotide sequence ID" value="NZ_BPRE01000009.1"/>
</dbReference>
<dbReference type="Gene3D" id="3.30.1380.10">
    <property type="match status" value="1"/>
</dbReference>
<dbReference type="EMBL" id="BPRE01000009">
    <property type="protein sequence ID" value="GJE76645.1"/>
    <property type="molecule type" value="Genomic_DNA"/>
</dbReference>
<dbReference type="InterPro" id="IPR009045">
    <property type="entry name" value="Zn_M74/Hedgehog-like"/>
</dbReference>
<organism evidence="13 14">
    <name type="scientific">Methylorubrum suomiense</name>
    <dbReference type="NCBI Taxonomy" id="144191"/>
    <lineage>
        <taxon>Bacteria</taxon>
        <taxon>Pseudomonadati</taxon>
        <taxon>Pseudomonadota</taxon>
        <taxon>Alphaproteobacteria</taxon>
        <taxon>Hyphomicrobiales</taxon>
        <taxon>Methylobacteriaceae</taxon>
        <taxon>Methylorubrum</taxon>
    </lineage>
</organism>
<evidence type="ECO:0000256" key="8">
    <source>
        <dbReference type="ARBA" id="ARBA00023049"/>
    </source>
</evidence>
<reference evidence="13" key="1">
    <citation type="journal article" date="2021" name="Front. Microbiol.">
        <title>Comprehensive Comparative Genomics and Phenotyping of Methylobacterium Species.</title>
        <authorList>
            <person name="Alessa O."/>
            <person name="Ogura Y."/>
            <person name="Fujitani Y."/>
            <person name="Takami H."/>
            <person name="Hayashi T."/>
            <person name="Sahin N."/>
            <person name="Tani A."/>
        </authorList>
    </citation>
    <scope>NUCLEOTIDE SEQUENCE</scope>
    <source>
        <strain evidence="13">DSM 14458</strain>
    </source>
</reference>
<evidence type="ECO:0000256" key="3">
    <source>
        <dbReference type="ARBA" id="ARBA00022670"/>
    </source>
</evidence>
<evidence type="ECO:0000256" key="12">
    <source>
        <dbReference type="SAM" id="MobiDB-lite"/>
    </source>
</evidence>
<evidence type="ECO:0000256" key="1">
    <source>
        <dbReference type="ARBA" id="ARBA00001947"/>
    </source>
</evidence>
<protein>
    <recommendedName>
        <fullName evidence="11">Murein endopeptidase K</fullName>
    </recommendedName>
</protein>
<comment type="pathway">
    <text evidence="2">Cell wall biogenesis; cell wall polysaccharide biosynthesis.</text>
</comment>
<evidence type="ECO:0000313" key="14">
    <source>
        <dbReference type="Proteomes" id="UP001055093"/>
    </source>
</evidence>
<evidence type="ECO:0000256" key="7">
    <source>
        <dbReference type="ARBA" id="ARBA00022833"/>
    </source>
</evidence>
<dbReference type="PANTHER" id="PTHR37425">
    <property type="match status" value="1"/>
</dbReference>
<evidence type="ECO:0000313" key="13">
    <source>
        <dbReference type="EMBL" id="GJE76645.1"/>
    </source>
</evidence>